<reference evidence="2 3" key="1">
    <citation type="journal article" date="2019" name="Nat. Ecol. Evol.">
        <title>Megaphylogeny resolves global patterns of mushroom evolution.</title>
        <authorList>
            <person name="Varga T."/>
            <person name="Krizsan K."/>
            <person name="Foldi C."/>
            <person name="Dima B."/>
            <person name="Sanchez-Garcia M."/>
            <person name="Sanchez-Ramirez S."/>
            <person name="Szollosi G.J."/>
            <person name="Szarkandi J.G."/>
            <person name="Papp V."/>
            <person name="Albert L."/>
            <person name="Andreopoulos W."/>
            <person name="Angelini C."/>
            <person name="Antonin V."/>
            <person name="Barry K.W."/>
            <person name="Bougher N.L."/>
            <person name="Buchanan P."/>
            <person name="Buyck B."/>
            <person name="Bense V."/>
            <person name="Catcheside P."/>
            <person name="Chovatia M."/>
            <person name="Cooper J."/>
            <person name="Damon W."/>
            <person name="Desjardin D."/>
            <person name="Finy P."/>
            <person name="Geml J."/>
            <person name="Haridas S."/>
            <person name="Hughes K."/>
            <person name="Justo A."/>
            <person name="Karasinski D."/>
            <person name="Kautmanova I."/>
            <person name="Kiss B."/>
            <person name="Kocsube S."/>
            <person name="Kotiranta H."/>
            <person name="LaButti K.M."/>
            <person name="Lechner B.E."/>
            <person name="Liimatainen K."/>
            <person name="Lipzen A."/>
            <person name="Lukacs Z."/>
            <person name="Mihaltcheva S."/>
            <person name="Morgado L.N."/>
            <person name="Niskanen T."/>
            <person name="Noordeloos M.E."/>
            <person name="Ohm R.A."/>
            <person name="Ortiz-Santana B."/>
            <person name="Ovrebo C."/>
            <person name="Racz N."/>
            <person name="Riley R."/>
            <person name="Savchenko A."/>
            <person name="Shiryaev A."/>
            <person name="Soop K."/>
            <person name="Spirin V."/>
            <person name="Szebenyi C."/>
            <person name="Tomsovsky M."/>
            <person name="Tulloss R.E."/>
            <person name="Uehling J."/>
            <person name="Grigoriev I.V."/>
            <person name="Vagvolgyi C."/>
            <person name="Papp T."/>
            <person name="Martin F.M."/>
            <person name="Miettinen O."/>
            <person name="Hibbett D.S."/>
            <person name="Nagy L.G."/>
        </authorList>
    </citation>
    <scope>NUCLEOTIDE SEQUENCE [LARGE SCALE GENOMIC DNA]</scope>
    <source>
        <strain evidence="2 3">CBS 962.96</strain>
    </source>
</reference>
<dbReference type="AlphaFoldDB" id="A0A4S8M100"/>
<name>A0A4S8M100_DENBC</name>
<accession>A0A4S8M100</accession>
<protein>
    <submittedName>
        <fullName evidence="2">Uncharacterized protein</fullName>
    </submittedName>
</protein>
<feature type="signal peptide" evidence="1">
    <location>
        <begin position="1"/>
        <end position="18"/>
    </location>
</feature>
<dbReference type="Proteomes" id="UP000297245">
    <property type="component" value="Unassembled WGS sequence"/>
</dbReference>
<keyword evidence="3" id="KW-1185">Reference proteome</keyword>
<evidence type="ECO:0000313" key="3">
    <source>
        <dbReference type="Proteomes" id="UP000297245"/>
    </source>
</evidence>
<evidence type="ECO:0000313" key="2">
    <source>
        <dbReference type="EMBL" id="THU95253.1"/>
    </source>
</evidence>
<organism evidence="2 3">
    <name type="scientific">Dendrothele bispora (strain CBS 962.96)</name>
    <dbReference type="NCBI Taxonomy" id="1314807"/>
    <lineage>
        <taxon>Eukaryota</taxon>
        <taxon>Fungi</taxon>
        <taxon>Dikarya</taxon>
        <taxon>Basidiomycota</taxon>
        <taxon>Agaricomycotina</taxon>
        <taxon>Agaricomycetes</taxon>
        <taxon>Agaricomycetidae</taxon>
        <taxon>Agaricales</taxon>
        <taxon>Agaricales incertae sedis</taxon>
        <taxon>Dendrothele</taxon>
    </lineage>
</organism>
<proteinExistence type="predicted"/>
<feature type="chain" id="PRO_5021000774" evidence="1">
    <location>
        <begin position="19"/>
        <end position="145"/>
    </location>
</feature>
<gene>
    <name evidence="2" type="ORF">K435DRAFT_798263</name>
</gene>
<evidence type="ECO:0000256" key="1">
    <source>
        <dbReference type="SAM" id="SignalP"/>
    </source>
</evidence>
<dbReference type="EMBL" id="ML179204">
    <property type="protein sequence ID" value="THU95253.1"/>
    <property type="molecule type" value="Genomic_DNA"/>
</dbReference>
<sequence length="145" mass="16748">MFMTSSAFFAIHLARCLTGLRSWKSTIQGNPDMLAHSEQLYSKLETVEDIIYPINVKFLFSDAVVVWRAWVMVGKKARLILSVLLFGTTGKHSLRYRGSCTFGFNKHFCYLDDWIQILVHKEVSQISHYEREQWRTPSSQPTSLG</sequence>
<keyword evidence="1" id="KW-0732">Signal</keyword>